<evidence type="ECO:0000313" key="8">
    <source>
        <dbReference type="Proteomes" id="UP001058974"/>
    </source>
</evidence>
<evidence type="ECO:0000256" key="3">
    <source>
        <dbReference type="ARBA" id="ARBA00022454"/>
    </source>
</evidence>
<dbReference type="PANTHER" id="PTHR48225:SF7">
    <property type="entry name" value="MEIOSIS-SPECIFIC PROTEIN HOP1"/>
    <property type="match status" value="1"/>
</dbReference>
<evidence type="ECO:0000256" key="5">
    <source>
        <dbReference type="ARBA" id="ARBA00023254"/>
    </source>
</evidence>
<accession>A0A9D4WHE7</accession>
<protein>
    <recommendedName>
        <fullName evidence="6">HORMA domain-containing protein</fullName>
    </recommendedName>
</protein>
<gene>
    <name evidence="7" type="ORF">KIW84_066414</name>
</gene>
<evidence type="ECO:0000256" key="2">
    <source>
        <dbReference type="ARBA" id="ARBA00004286"/>
    </source>
</evidence>
<organism evidence="7 8">
    <name type="scientific">Pisum sativum</name>
    <name type="common">Garden pea</name>
    <name type="synonym">Lathyrus oleraceus</name>
    <dbReference type="NCBI Taxonomy" id="3888"/>
    <lineage>
        <taxon>Eukaryota</taxon>
        <taxon>Viridiplantae</taxon>
        <taxon>Streptophyta</taxon>
        <taxon>Embryophyta</taxon>
        <taxon>Tracheophyta</taxon>
        <taxon>Spermatophyta</taxon>
        <taxon>Magnoliopsida</taxon>
        <taxon>eudicotyledons</taxon>
        <taxon>Gunneridae</taxon>
        <taxon>Pentapetalae</taxon>
        <taxon>rosids</taxon>
        <taxon>fabids</taxon>
        <taxon>Fabales</taxon>
        <taxon>Fabaceae</taxon>
        <taxon>Papilionoideae</taxon>
        <taxon>50 kb inversion clade</taxon>
        <taxon>NPAAA clade</taxon>
        <taxon>Hologalegina</taxon>
        <taxon>IRL clade</taxon>
        <taxon>Fabeae</taxon>
        <taxon>Lathyrus</taxon>
    </lineage>
</organism>
<dbReference type="Pfam" id="PF02301">
    <property type="entry name" value="HORMA"/>
    <property type="match status" value="1"/>
</dbReference>
<name>A0A9D4WHE7_PEA</name>
<evidence type="ECO:0000313" key="7">
    <source>
        <dbReference type="EMBL" id="KAI5401940.1"/>
    </source>
</evidence>
<proteinExistence type="predicted"/>
<keyword evidence="3" id="KW-0158">Chromosome</keyword>
<dbReference type="Gramene" id="Psat06G0641400-T1">
    <property type="protein sequence ID" value="KAI5401940.1"/>
    <property type="gene ID" value="KIW84_066414"/>
</dbReference>
<dbReference type="Proteomes" id="UP001058974">
    <property type="component" value="Chromosome 6"/>
</dbReference>
<keyword evidence="8" id="KW-1185">Reference proteome</keyword>
<sequence length="349" mass="39570">MSLGANSSLNAKASSCGSGSEHAKMQYNRQLTQHASQATTTDQHSIICKDYICTCAPLNWIQQRQQKVYIRETLATSMNRGNSGGSGRTCLMKPLVDNANENIEECQKKKKLSRFGFPHVKGNQVVPVGFVVEVGIIHWILYCDEVTPTDYEPPFFRECTEEEVNHPWVKNPLKMEVGNVNSKHFVLALKVKRMPRTLLKMSNIWFGSRSGSPIVTWIPLILLMFYQIFQTVVLIEEIIDNLVKEGVLLKKGMTPMLLLIRTRNLNLNSPMRKKKLMVKFLRSLIELCSEDLIYVKALYYTLPLAYVSATKLQSSFQGEVNQTAAKKALVSMTNWIFPYFVVAKIATIP</sequence>
<dbReference type="Gene3D" id="3.30.900.10">
    <property type="entry name" value="HORMA domain"/>
    <property type="match status" value="1"/>
</dbReference>
<keyword evidence="4" id="KW-0539">Nucleus</keyword>
<dbReference type="GO" id="GO:0005634">
    <property type="term" value="C:nucleus"/>
    <property type="evidence" value="ECO:0007669"/>
    <property type="project" value="UniProtKB-SubCell"/>
</dbReference>
<dbReference type="InterPro" id="IPR036570">
    <property type="entry name" value="HORMA_dom_sf"/>
</dbReference>
<comment type="caution">
    <text evidence="7">The sequence shown here is derived from an EMBL/GenBank/DDBJ whole genome shotgun (WGS) entry which is preliminary data.</text>
</comment>
<comment type="subcellular location">
    <subcellularLocation>
        <location evidence="2">Chromosome</location>
    </subcellularLocation>
    <subcellularLocation>
        <location evidence="1">Nucleus</location>
    </subcellularLocation>
</comment>
<dbReference type="EMBL" id="JAMSHJ010000006">
    <property type="protein sequence ID" value="KAI5401940.1"/>
    <property type="molecule type" value="Genomic_DNA"/>
</dbReference>
<dbReference type="GO" id="GO:0005694">
    <property type="term" value="C:chromosome"/>
    <property type="evidence" value="ECO:0007669"/>
    <property type="project" value="UniProtKB-SubCell"/>
</dbReference>
<dbReference type="PANTHER" id="PTHR48225">
    <property type="entry name" value="HORMA DOMAIN-CONTAINING PROTEIN 1"/>
    <property type="match status" value="1"/>
</dbReference>
<evidence type="ECO:0000259" key="6">
    <source>
        <dbReference type="Pfam" id="PF02301"/>
    </source>
</evidence>
<feature type="domain" description="HORMA" evidence="6">
    <location>
        <begin position="140"/>
        <end position="184"/>
    </location>
</feature>
<dbReference type="AlphaFoldDB" id="A0A9D4WHE7"/>
<dbReference type="InterPro" id="IPR003511">
    <property type="entry name" value="HORMA_dom"/>
</dbReference>
<keyword evidence="5" id="KW-0469">Meiosis</keyword>
<dbReference type="InterPro" id="IPR051294">
    <property type="entry name" value="HORMA_MeioticProgression"/>
</dbReference>
<evidence type="ECO:0000256" key="4">
    <source>
        <dbReference type="ARBA" id="ARBA00023242"/>
    </source>
</evidence>
<evidence type="ECO:0000256" key="1">
    <source>
        <dbReference type="ARBA" id="ARBA00004123"/>
    </source>
</evidence>
<reference evidence="7 8" key="1">
    <citation type="journal article" date="2022" name="Nat. Genet.">
        <title>Improved pea reference genome and pan-genome highlight genomic features and evolutionary characteristics.</title>
        <authorList>
            <person name="Yang T."/>
            <person name="Liu R."/>
            <person name="Luo Y."/>
            <person name="Hu S."/>
            <person name="Wang D."/>
            <person name="Wang C."/>
            <person name="Pandey M.K."/>
            <person name="Ge S."/>
            <person name="Xu Q."/>
            <person name="Li N."/>
            <person name="Li G."/>
            <person name="Huang Y."/>
            <person name="Saxena R.K."/>
            <person name="Ji Y."/>
            <person name="Li M."/>
            <person name="Yan X."/>
            <person name="He Y."/>
            <person name="Liu Y."/>
            <person name="Wang X."/>
            <person name="Xiang C."/>
            <person name="Varshney R.K."/>
            <person name="Ding H."/>
            <person name="Gao S."/>
            <person name="Zong X."/>
        </authorList>
    </citation>
    <scope>NUCLEOTIDE SEQUENCE [LARGE SCALE GENOMIC DNA]</scope>
    <source>
        <strain evidence="7 8">cv. Zhongwan 6</strain>
    </source>
</reference>
<dbReference type="GO" id="GO:0051321">
    <property type="term" value="P:meiotic cell cycle"/>
    <property type="evidence" value="ECO:0007669"/>
    <property type="project" value="UniProtKB-KW"/>
</dbReference>